<comment type="caution">
    <text evidence="3">The sequence shown here is derived from an EMBL/GenBank/DDBJ whole genome shotgun (WGS) entry which is preliminary data.</text>
</comment>
<protein>
    <recommendedName>
        <fullName evidence="2">Ig-like domain-containing protein</fullName>
    </recommendedName>
</protein>
<gene>
    <name evidence="3" type="ORF">GXP69_17565</name>
</gene>
<reference evidence="3 4" key="1">
    <citation type="submission" date="2020-02" db="EMBL/GenBank/DDBJ databases">
        <authorList>
            <person name="Kim M.K."/>
        </authorList>
    </citation>
    <scope>NUCLEOTIDE SEQUENCE [LARGE SCALE GENOMIC DNA]</scope>
    <source>
        <strain evidence="3 4">BT327</strain>
    </source>
</reference>
<accession>A0A6B3LRQ5</accession>
<dbReference type="InterPro" id="IPR036179">
    <property type="entry name" value="Ig-like_dom_sf"/>
</dbReference>
<dbReference type="InterPro" id="IPR022409">
    <property type="entry name" value="PKD/Chitinase_dom"/>
</dbReference>
<sequence>MRNFDNYSCLTRHVLKEHLQWLWRTALVALAVLTFATNATAQVVAPDPNTSCTSNDLEIVEATLTGATECYTCIEGQPTTSVLTLAIHNKTGSTRTSFAFWANLEVTLPNGQVTNTVITGCNGPIPGNTTHELPFGEIQYVCGSTLKLTNIFLAWTDASQNEDRQCPLDPANISPKCGKLAEIEITPPLSVGIASSTAPCVGEANGSITASAQGGEGPYSYTLLPGNITNSTGVFTGLAAGTYTINVADANSCRTQVSHTLTEVMCCVPPTITAQPVADAACVGEGASFTVAYSGGTPAPTIQWEVNTGNGTWTPLTNTGPYSGITSATLTIATTTLAMNGYTYRAVLTSGNCEPVTTNGAALTVYGLPTVYSLQGGSYCAGSTALGTITLSDSETGVMYQLYTAADATVGSPMPGDGEAIVWTGIAAGTGYYVVATGPGNCTSTTNSVNVVANPNPVATASVAGMLTCSVTSVQLSGSANIAVASYAWTGPGGFTSALQNPTVGAAGTYVLTVTTAAGCTDTDEVVVEEDDELPTVTAGTYGPLCIDAAAIVLGGTPAAGTWTGTGIVAVNGGYQFSPATAGVGSHLLTYSYTATNGCTATSTTTIVVNGLPAAYTLTGGSYCTGTSPAGAAVTLSDSDTGVSYQLQVNNGGTWTNVEGAIVAGTGSGISFGIQPVGSYRVLATNTATGCDDAFGNATVRVSPLFSANAGQDQTLTCTNTSVTLTGTSTDGDVTFAWSGPGGFTASTATIQVSTAGTYTLTVTNPATGCSATDTVEVGRNNELPDARVASSSIPVIKCGNGEVTLLGVSNTPGVTFRWTGPNGFTSTEQNVTVSVGGTYTLTVTNPATGCSASATESVVDARRDLNANAGPDKVLTCTVNQVVLQGTTDYDGQLALGYEWRDSNGALIALTQNITVTEPGTYTFRVHDIYSGCNDSDVVVVTGNTDSPVVNIRTDTNPVLKCSNNDIEIQGGSPTPGAVYSWVGPNGFTATTQNITVSVGGIYTLTVTNPATGCSASKQVEIYDVRKDLNANAGPDMVLTCTVNQVTLQGSSITAGALGYHWTASDGGRIVSGQSTLNPVVDAPGTYILYVVDIYSGCNDTDIVVVTRENTQVNVSAQGGALDCVTGTLRLTGSSTTAGVVYSWIGPGGFTSSEQNPVVNMAGEYTLTARIPNSDCAASTTVTVVPAAGGTRTEVTCYVIDFEQDAAGLITSTTTNAGEVVIVGQRRTPEGPIALGNHAAIFDTGMPTGDDADLHTMDWGNVLIVNQDRTGEPNDNQWGGVLELDFSAFGPVTMTSLRALDIDEYEDWSWVVLYDGDGNELYRVQLQPLGDNSRQTVDLGNTRGVMMMRVYLDGTGVDYVGSGAIDDIRFCIERQVEEPCQTPQPEPENCFVADFDQEETGLIESTTTNAGVIGILGRARTSTGPIALGNHAAIFNSQMPTGDDDDLYTADWGNVLIINQDRTSEPNDNQWGGILELDFSAFGPVTMYSLKALDIDEYEDWSWVVLYDGNGNELYRVQLQPLGNNSQQQVDLGATSGVMLMKVYLDGTGVDFVGSGAIDDIRFCIDGNNASTALQASRASALKAETVGIEASAYPMPFTDRTTIEFRMAEAQDYVVQLYDSKGQLVRELQAGKAGAGELVTVEVEGSHLADGLYFANIVGKAGIKKSVKLLHRR</sequence>
<proteinExistence type="predicted"/>
<evidence type="ECO:0000259" key="2">
    <source>
        <dbReference type="PROSITE" id="PS50835"/>
    </source>
</evidence>
<feature type="domain" description="Ig-like" evidence="2">
    <location>
        <begin position="711"/>
        <end position="777"/>
    </location>
</feature>
<dbReference type="SUPFAM" id="SSF48726">
    <property type="entry name" value="Immunoglobulin"/>
    <property type="match status" value="1"/>
</dbReference>
<feature type="signal peptide" evidence="1">
    <location>
        <begin position="1"/>
        <end position="41"/>
    </location>
</feature>
<name>A0A6B3LRQ5_9BACT</name>
<evidence type="ECO:0000256" key="1">
    <source>
        <dbReference type="SAM" id="SignalP"/>
    </source>
</evidence>
<dbReference type="EMBL" id="JAAGWD010000010">
    <property type="protein sequence ID" value="NEM99509.1"/>
    <property type="molecule type" value="Genomic_DNA"/>
</dbReference>
<organism evidence="3 4">
    <name type="scientific">Pontibacter burrus</name>
    <dbReference type="NCBI Taxonomy" id="2704466"/>
    <lineage>
        <taxon>Bacteria</taxon>
        <taxon>Pseudomonadati</taxon>
        <taxon>Bacteroidota</taxon>
        <taxon>Cytophagia</taxon>
        <taxon>Cytophagales</taxon>
        <taxon>Hymenobacteraceae</taxon>
        <taxon>Pontibacter</taxon>
    </lineage>
</organism>
<keyword evidence="1" id="KW-0732">Signal</keyword>
<dbReference type="InterPro" id="IPR013783">
    <property type="entry name" value="Ig-like_fold"/>
</dbReference>
<dbReference type="SMART" id="SM00089">
    <property type="entry name" value="PKD"/>
    <property type="match status" value="4"/>
</dbReference>
<feature type="chain" id="PRO_5025641392" description="Ig-like domain-containing protein" evidence="1">
    <location>
        <begin position="42"/>
        <end position="1675"/>
    </location>
</feature>
<dbReference type="Proteomes" id="UP000474777">
    <property type="component" value="Unassembled WGS sequence"/>
</dbReference>
<keyword evidence="4" id="KW-1185">Reference proteome</keyword>
<evidence type="ECO:0000313" key="4">
    <source>
        <dbReference type="Proteomes" id="UP000474777"/>
    </source>
</evidence>
<dbReference type="PROSITE" id="PS50835">
    <property type="entry name" value="IG_LIKE"/>
    <property type="match status" value="1"/>
</dbReference>
<dbReference type="InterPro" id="IPR007110">
    <property type="entry name" value="Ig-like_dom"/>
</dbReference>
<dbReference type="Gene3D" id="2.60.40.10">
    <property type="entry name" value="Immunoglobulins"/>
    <property type="match status" value="6"/>
</dbReference>
<evidence type="ECO:0000313" key="3">
    <source>
        <dbReference type="EMBL" id="NEM99509.1"/>
    </source>
</evidence>
<dbReference type="RefSeq" id="WP_163916713.1">
    <property type="nucleotide sequence ID" value="NZ_JAAGWD010000010.1"/>
</dbReference>